<feature type="region of interest" description="Disordered" evidence="1">
    <location>
        <begin position="1"/>
        <end position="28"/>
    </location>
</feature>
<organism evidence="2 3">
    <name type="scientific">Streptomyces apricus</name>
    <dbReference type="NCBI Taxonomy" id="1828112"/>
    <lineage>
        <taxon>Bacteria</taxon>
        <taxon>Bacillati</taxon>
        <taxon>Actinomycetota</taxon>
        <taxon>Actinomycetes</taxon>
        <taxon>Kitasatosporales</taxon>
        <taxon>Streptomycetaceae</taxon>
        <taxon>Streptomyces</taxon>
    </lineage>
</organism>
<evidence type="ECO:0000313" key="2">
    <source>
        <dbReference type="EMBL" id="KAA0930382.1"/>
    </source>
</evidence>
<sequence length="123" mass="13972">MRWAQPVEKLTNVQKPRKSPHDGERKNMTAPVFEEFDPASDCDCPGCAHWRRVLPHSTTTGSRSRSRDRIPRTPERSCSSFRRHAGIFWVSARSSVWSGSRPTTTRTGSWWRDRGTGATGSSR</sequence>
<feature type="region of interest" description="Disordered" evidence="1">
    <location>
        <begin position="97"/>
        <end position="123"/>
    </location>
</feature>
<name>A0A5B0AMY2_9ACTN</name>
<keyword evidence="3" id="KW-1185">Reference proteome</keyword>
<evidence type="ECO:0000256" key="1">
    <source>
        <dbReference type="SAM" id="MobiDB-lite"/>
    </source>
</evidence>
<dbReference type="Proteomes" id="UP000324965">
    <property type="component" value="Unassembled WGS sequence"/>
</dbReference>
<dbReference type="AlphaFoldDB" id="A0A5B0AMY2"/>
<proteinExistence type="predicted"/>
<evidence type="ECO:0000313" key="3">
    <source>
        <dbReference type="Proteomes" id="UP000324965"/>
    </source>
</evidence>
<feature type="region of interest" description="Disordered" evidence="1">
    <location>
        <begin position="55"/>
        <end position="78"/>
    </location>
</feature>
<protein>
    <submittedName>
        <fullName evidence="2">Uncharacterized protein</fullName>
    </submittedName>
</protein>
<dbReference type="EMBL" id="VDFC01000047">
    <property type="protein sequence ID" value="KAA0930382.1"/>
    <property type="molecule type" value="Genomic_DNA"/>
</dbReference>
<feature type="compositionally biased region" description="Basic and acidic residues" evidence="1">
    <location>
        <begin position="65"/>
        <end position="75"/>
    </location>
</feature>
<reference evidence="2 3" key="1">
    <citation type="submission" date="2019-05" db="EMBL/GenBank/DDBJ databases">
        <authorList>
            <person name="Hariharan J."/>
            <person name="Choudoir M.J."/>
            <person name="Diebold P."/>
            <person name="Panke-Buisse K."/>
            <person name="Buckley D.H."/>
        </authorList>
    </citation>
    <scope>NUCLEOTIDE SEQUENCE [LARGE SCALE GENOMIC DNA]</scope>
    <source>
        <strain evidence="2 3">SUN51</strain>
    </source>
</reference>
<gene>
    <name evidence="2" type="ORF">FGF04_27705</name>
</gene>
<feature type="compositionally biased region" description="Low complexity" evidence="1">
    <location>
        <begin position="97"/>
        <end position="110"/>
    </location>
</feature>
<comment type="caution">
    <text evidence="2">The sequence shown here is derived from an EMBL/GenBank/DDBJ whole genome shotgun (WGS) entry which is preliminary data.</text>
</comment>
<accession>A0A5B0AMY2</accession>